<dbReference type="GeneID" id="8676784"/>
<dbReference type="KEGG" id="vg:8676784"/>
<protein>
    <submittedName>
        <fullName evidence="2">Zinc finger protein</fullName>
    </submittedName>
</protein>
<dbReference type="OrthoDB" id="22332at10239"/>
<proteinExistence type="predicted"/>
<dbReference type="InterPro" id="IPR013087">
    <property type="entry name" value="Znf_C2H2_type"/>
</dbReference>
<organism evidence="2 3">
    <name type="scientific">Betafusellovirus yellowstonense</name>
    <dbReference type="NCBI Taxonomy" id="693629"/>
    <lineage>
        <taxon>Viruses</taxon>
        <taxon>Viruses incertae sedis</taxon>
        <taxon>Fuselloviridae</taxon>
        <taxon>Betafusellovirus</taxon>
    </lineage>
</organism>
<keyword evidence="3" id="KW-1185">Reference proteome</keyword>
<dbReference type="EMBL" id="FJ870917">
    <property type="protein sequence ID" value="ACZ35806.1"/>
    <property type="molecule type" value="Genomic_DNA"/>
</dbReference>
<dbReference type="Gene3D" id="3.30.160.60">
    <property type="entry name" value="Classic Zinc Finger"/>
    <property type="match status" value="1"/>
</dbReference>
<reference evidence="2 3" key="1">
    <citation type="journal article" date="2009" name="Environ. Microbiol.">
        <title>Four newly isolated fuselloviruses from extreme geothermal environments reveal unusual morphologies and a possible interviral recombination mechanism.</title>
        <authorList>
            <person name="Redder P."/>
            <person name="Peng X."/>
            <person name="Brugger K."/>
            <person name="Shah S.A."/>
            <person name="Roesch F."/>
            <person name="Greve B."/>
            <person name="She Q."/>
            <person name="Schleper C."/>
            <person name="Forterre P."/>
            <person name="Garrett R.A."/>
            <person name="Prangishvili D."/>
        </authorList>
    </citation>
    <scope>NUCLEOTIDE SEQUENCE [LARGE SCALE GENOMIC DNA]</scope>
</reference>
<evidence type="ECO:0000313" key="3">
    <source>
        <dbReference type="Proteomes" id="UP000009161"/>
    </source>
</evidence>
<accession>D1GFA5</accession>
<evidence type="ECO:0000259" key="1">
    <source>
        <dbReference type="SMART" id="SM00355"/>
    </source>
</evidence>
<name>D1GFA5_9VIRU</name>
<evidence type="ECO:0000313" key="2">
    <source>
        <dbReference type="EMBL" id="ACZ35806.1"/>
    </source>
</evidence>
<feature type="domain" description="C2H2-type" evidence="1">
    <location>
        <begin position="2"/>
        <end position="24"/>
    </location>
</feature>
<dbReference type="SMART" id="SM00355">
    <property type="entry name" value="ZnF_C2H2"/>
    <property type="match status" value="1"/>
</dbReference>
<dbReference type="Proteomes" id="UP000009161">
    <property type="component" value="Segment"/>
</dbReference>
<sequence length="91" mass="10909">MFKCPVCEFETTTIFNIKRHVRMHDFDRCPVCGQKLNGNSPQQRKLALTSHCAHFDDADHLFWWWLVRSSHDGSNPFPMYLRKQLKRRLEC</sequence>
<dbReference type="RefSeq" id="YP_003331426.1">
    <property type="nucleotide sequence ID" value="NC_013585.1"/>
</dbReference>